<evidence type="ECO:0000256" key="5">
    <source>
        <dbReference type="ARBA" id="ARBA00022605"/>
    </source>
</evidence>
<keyword evidence="6" id="KW-0547">Nucleotide-binding</keyword>
<keyword evidence="3" id="KW-0055">Arginine biosynthesis</keyword>
<dbReference type="SUPFAM" id="SSF69864">
    <property type="entry name" value="Argininosuccinate synthetase, C-terminal domain"/>
    <property type="match status" value="1"/>
</dbReference>
<keyword evidence="4" id="KW-0436">Ligase</keyword>
<evidence type="ECO:0000256" key="2">
    <source>
        <dbReference type="ARBA" id="ARBA00012286"/>
    </source>
</evidence>
<proteinExistence type="predicted"/>
<dbReference type="InterPro" id="IPR048267">
    <property type="entry name" value="Arginosuc_syn_N"/>
</dbReference>
<evidence type="ECO:0000259" key="9">
    <source>
        <dbReference type="Pfam" id="PF20979"/>
    </source>
</evidence>
<dbReference type="GO" id="GO:0005737">
    <property type="term" value="C:cytoplasm"/>
    <property type="evidence" value="ECO:0007669"/>
    <property type="project" value="TreeGrafter"/>
</dbReference>
<dbReference type="Pfam" id="PF20979">
    <property type="entry name" value="Arginosuc_syn_C"/>
    <property type="match status" value="1"/>
</dbReference>
<dbReference type="GO" id="GO:0004055">
    <property type="term" value="F:argininosuccinate synthase activity"/>
    <property type="evidence" value="ECO:0007669"/>
    <property type="project" value="UniProtKB-EC"/>
</dbReference>
<feature type="domain" description="Arginosuccinate synthase C-terminal" evidence="9">
    <location>
        <begin position="156"/>
        <end position="286"/>
    </location>
</feature>
<dbReference type="AlphaFoldDB" id="A0A382V3W8"/>
<dbReference type="PANTHER" id="PTHR11587">
    <property type="entry name" value="ARGININOSUCCINATE SYNTHASE"/>
    <property type="match status" value="1"/>
</dbReference>
<dbReference type="GO" id="GO:0006526">
    <property type="term" value="P:L-arginine biosynthetic process"/>
    <property type="evidence" value="ECO:0007669"/>
    <property type="project" value="UniProtKB-UniPathway"/>
</dbReference>
<dbReference type="InterPro" id="IPR023434">
    <property type="entry name" value="Arginosuc_synth_type_1_subfam"/>
</dbReference>
<evidence type="ECO:0000256" key="4">
    <source>
        <dbReference type="ARBA" id="ARBA00022598"/>
    </source>
</evidence>
<dbReference type="Gene3D" id="3.90.1260.10">
    <property type="entry name" value="Argininosuccinate synthetase, chain A, domain 2"/>
    <property type="match status" value="1"/>
</dbReference>
<dbReference type="InterPro" id="IPR014729">
    <property type="entry name" value="Rossmann-like_a/b/a_fold"/>
</dbReference>
<dbReference type="EC" id="6.3.4.5" evidence="2"/>
<name>A0A382V3W8_9ZZZZ</name>
<evidence type="ECO:0000256" key="1">
    <source>
        <dbReference type="ARBA" id="ARBA00004967"/>
    </source>
</evidence>
<reference evidence="10" key="1">
    <citation type="submission" date="2018-05" db="EMBL/GenBank/DDBJ databases">
        <authorList>
            <person name="Lanie J.A."/>
            <person name="Ng W.-L."/>
            <person name="Kazmierczak K.M."/>
            <person name="Andrzejewski T.M."/>
            <person name="Davidsen T.M."/>
            <person name="Wayne K.J."/>
            <person name="Tettelin H."/>
            <person name="Glass J.I."/>
            <person name="Rusch D."/>
            <person name="Podicherti R."/>
            <person name="Tsui H.-C.T."/>
            <person name="Winkler M.E."/>
        </authorList>
    </citation>
    <scope>NUCLEOTIDE SEQUENCE</scope>
</reference>
<dbReference type="CDD" id="cd01999">
    <property type="entry name" value="ASS"/>
    <property type="match status" value="1"/>
</dbReference>
<protein>
    <recommendedName>
        <fullName evidence="2">argininosuccinate synthase</fullName>
        <ecNumber evidence="2">6.3.4.5</ecNumber>
    </recommendedName>
</protein>
<dbReference type="InterPro" id="IPR024074">
    <property type="entry name" value="AS_cat/multimer_dom_body"/>
</dbReference>
<feature type="non-terminal residue" evidence="10">
    <location>
        <position position="288"/>
    </location>
</feature>
<accession>A0A382V3W8</accession>
<comment type="pathway">
    <text evidence="1">Amino-acid biosynthesis; L-arginine biosynthesis; L-arginine from L-ornithine and carbamoyl phosphate: step 2/3.</text>
</comment>
<evidence type="ECO:0000256" key="7">
    <source>
        <dbReference type="ARBA" id="ARBA00022840"/>
    </source>
</evidence>
<dbReference type="GO" id="GO:0005524">
    <property type="term" value="F:ATP binding"/>
    <property type="evidence" value="ECO:0007669"/>
    <property type="project" value="UniProtKB-KW"/>
</dbReference>
<dbReference type="PANTHER" id="PTHR11587:SF2">
    <property type="entry name" value="ARGININOSUCCINATE SYNTHASE"/>
    <property type="match status" value="1"/>
</dbReference>
<keyword evidence="5" id="KW-0028">Amino-acid biosynthesis</keyword>
<dbReference type="NCBIfam" id="NF001770">
    <property type="entry name" value="PRK00509.1"/>
    <property type="match status" value="1"/>
</dbReference>
<evidence type="ECO:0000313" key="10">
    <source>
        <dbReference type="EMBL" id="SVD41137.1"/>
    </source>
</evidence>
<dbReference type="UniPathway" id="UPA00068">
    <property type="reaction ID" value="UER00113"/>
</dbReference>
<organism evidence="10">
    <name type="scientific">marine metagenome</name>
    <dbReference type="NCBI Taxonomy" id="408172"/>
    <lineage>
        <taxon>unclassified sequences</taxon>
        <taxon>metagenomes</taxon>
        <taxon>ecological metagenomes</taxon>
    </lineage>
</organism>
<keyword evidence="7" id="KW-0067">ATP-binding</keyword>
<gene>
    <name evidence="10" type="ORF">METZ01_LOCUS393991</name>
</gene>
<evidence type="ECO:0000256" key="3">
    <source>
        <dbReference type="ARBA" id="ARBA00022571"/>
    </source>
</evidence>
<feature type="non-terminal residue" evidence="10">
    <location>
        <position position="1"/>
    </location>
</feature>
<evidence type="ECO:0000259" key="8">
    <source>
        <dbReference type="Pfam" id="PF00764"/>
    </source>
</evidence>
<dbReference type="GO" id="GO:0000053">
    <property type="term" value="P:argininosuccinate metabolic process"/>
    <property type="evidence" value="ECO:0007669"/>
    <property type="project" value="TreeGrafter"/>
</dbReference>
<sequence>AVKWLADKYAAEIVTVTIDLGQGKELDDVRERALAVGAVRAHVVDAREEFARHYVLPALQAGAIYESRYPLATALGRPLIAKKLVEVAEMEDAGMIAHGCTGKGNDQVRMDVSARALNPSIKVVAPARVWGLTRPEEIQYAQQHGIPVPASVENPYSTDSNLWGRSIECGVLEDPWVEPPEDIYALTKSPVEAPDVPAYVEVEFESGVPTKVNGVSMPFTELINSLETIAGAHGIGRIDMVENRLVGIKSREIYEAPAACVLHAAHRELEALVIPRDLERLKVSLSKA</sequence>
<dbReference type="NCBIfam" id="TIGR00032">
    <property type="entry name" value="argG"/>
    <property type="match status" value="1"/>
</dbReference>
<dbReference type="Gene3D" id="3.40.50.620">
    <property type="entry name" value="HUPs"/>
    <property type="match status" value="1"/>
</dbReference>
<feature type="domain" description="Arginosuccinate synthase-like N-terminal" evidence="8">
    <location>
        <begin position="1"/>
        <end position="147"/>
    </location>
</feature>
<dbReference type="GO" id="GO:0000050">
    <property type="term" value="P:urea cycle"/>
    <property type="evidence" value="ECO:0007669"/>
    <property type="project" value="TreeGrafter"/>
</dbReference>
<evidence type="ECO:0000256" key="6">
    <source>
        <dbReference type="ARBA" id="ARBA00022741"/>
    </source>
</evidence>
<dbReference type="EMBL" id="UINC01148958">
    <property type="protein sequence ID" value="SVD41137.1"/>
    <property type="molecule type" value="Genomic_DNA"/>
</dbReference>
<dbReference type="SUPFAM" id="SSF52402">
    <property type="entry name" value="Adenine nucleotide alpha hydrolases-like"/>
    <property type="match status" value="1"/>
</dbReference>
<dbReference type="FunFam" id="3.40.50.620:FF:000019">
    <property type="entry name" value="Argininosuccinate synthase"/>
    <property type="match status" value="1"/>
</dbReference>
<dbReference type="InterPro" id="IPR048268">
    <property type="entry name" value="Arginosuc_syn_C"/>
</dbReference>
<dbReference type="Pfam" id="PF00764">
    <property type="entry name" value="Arginosuc_synth"/>
    <property type="match status" value="1"/>
</dbReference>
<dbReference type="InterPro" id="IPR001518">
    <property type="entry name" value="Arginosuc_synth"/>
</dbReference>